<geneLocation type="plasmid" evidence="5">
    <name>pd4m1a</name>
</geneLocation>
<keyword evidence="4" id="KW-0614">Plasmid</keyword>
<sequence>MRKHIITLAALAALASPLAAQERASPMQPSESWDSLRTDIIGTAELQDGTGILSLDAPYRAHDAALVPVHVVQTGGARIVKLTLVVDENPAPVVAEFSFGPAMGQVDLETRVRVNEYSNIRVLAETEDGTVYMTGRYVKASGGCAAPAMKDSVAAQNALGQMRLRAFAPEQPGARGLAQVMLRHPNYSGLQRNQVTQLYIPARFVNALEVKQGDATLFTMTGGISISEDPTFRFAYTDNGAPFITIRATDTDGQVFQEAFPAPSFRS</sequence>
<dbReference type="NCBIfam" id="TIGR04557">
    <property type="entry name" value="fuse_rel_SoxYZ"/>
    <property type="match status" value="1"/>
</dbReference>
<accession>A0A5B8FJ39</accession>
<organism evidence="4 5">
    <name type="scientific">Paroceanicella profunda</name>
    <dbReference type="NCBI Taxonomy" id="2579971"/>
    <lineage>
        <taxon>Bacteria</taxon>
        <taxon>Pseudomonadati</taxon>
        <taxon>Pseudomonadota</taxon>
        <taxon>Alphaproteobacteria</taxon>
        <taxon>Rhodobacterales</taxon>
        <taxon>Paracoccaceae</taxon>
        <taxon>Paroceanicella</taxon>
    </lineage>
</organism>
<evidence type="ECO:0000259" key="2">
    <source>
        <dbReference type="Pfam" id="PF08770"/>
    </source>
</evidence>
<keyword evidence="1" id="KW-0732">Signal</keyword>
<dbReference type="InterPro" id="IPR013783">
    <property type="entry name" value="Ig-like_fold"/>
</dbReference>
<dbReference type="InterPro" id="IPR030831">
    <property type="entry name" value="Fuse-rel_SoxYZ"/>
</dbReference>
<dbReference type="Gene3D" id="2.60.40.2470">
    <property type="entry name" value="SoxY domain"/>
    <property type="match status" value="1"/>
</dbReference>
<protein>
    <submittedName>
        <fullName evidence="4">Quinoprotein dehydrogenase-associated SoxYZ-like carrier</fullName>
    </submittedName>
</protein>
<feature type="chain" id="PRO_5022896981" evidence="1">
    <location>
        <begin position="21"/>
        <end position="267"/>
    </location>
</feature>
<dbReference type="Pfam" id="PF13501">
    <property type="entry name" value="SoxY"/>
    <property type="match status" value="1"/>
</dbReference>
<evidence type="ECO:0000259" key="3">
    <source>
        <dbReference type="Pfam" id="PF13501"/>
    </source>
</evidence>
<reference evidence="4 5" key="1">
    <citation type="submission" date="2019-06" db="EMBL/GenBank/DDBJ databases">
        <title>Genome sequence of Rhodobacteraceae bacterium D4M1.</title>
        <authorList>
            <person name="Cao J."/>
        </authorList>
    </citation>
    <scope>NUCLEOTIDE SEQUENCE [LARGE SCALE GENOMIC DNA]</scope>
    <source>
        <strain evidence="4 5">D4M1</strain>
        <plasmid evidence="5">pd4m1a</plasmid>
    </source>
</reference>
<evidence type="ECO:0000313" key="5">
    <source>
        <dbReference type="Proteomes" id="UP000305888"/>
    </source>
</evidence>
<dbReference type="InterPro" id="IPR032711">
    <property type="entry name" value="SoxY"/>
</dbReference>
<feature type="domain" description="Ig-like SoxY" evidence="3">
    <location>
        <begin position="39"/>
        <end position="144"/>
    </location>
</feature>
<feature type="signal peptide" evidence="1">
    <location>
        <begin position="1"/>
        <end position="20"/>
    </location>
</feature>
<dbReference type="Pfam" id="PF08770">
    <property type="entry name" value="SoxZ"/>
    <property type="match status" value="1"/>
</dbReference>
<proteinExistence type="predicted"/>
<feature type="domain" description="Sulphur oxidation protein SoxZ" evidence="2">
    <location>
        <begin position="171"/>
        <end position="259"/>
    </location>
</feature>
<evidence type="ECO:0000256" key="1">
    <source>
        <dbReference type="SAM" id="SignalP"/>
    </source>
</evidence>
<dbReference type="EMBL" id="CP040819">
    <property type="protein sequence ID" value="QDL93808.1"/>
    <property type="molecule type" value="Genomic_DNA"/>
</dbReference>
<dbReference type="OrthoDB" id="8538315at2"/>
<dbReference type="InterPro" id="IPR014880">
    <property type="entry name" value="SoxZ_dom"/>
</dbReference>
<keyword evidence="5" id="KW-1185">Reference proteome</keyword>
<dbReference type="Proteomes" id="UP000305888">
    <property type="component" value="Plasmid pD4M1A"/>
</dbReference>
<dbReference type="AlphaFoldDB" id="A0A5B8FJ39"/>
<evidence type="ECO:0000313" key="4">
    <source>
        <dbReference type="EMBL" id="QDL93808.1"/>
    </source>
</evidence>
<name>A0A5B8FJ39_9RHOB</name>
<dbReference type="KEGG" id="ppru:FDP22_18135"/>
<dbReference type="InterPro" id="IPR038162">
    <property type="entry name" value="SoxY_sf"/>
</dbReference>
<dbReference type="RefSeq" id="WP_138573969.1">
    <property type="nucleotide sequence ID" value="NZ_CP040819.1"/>
</dbReference>
<dbReference type="SUPFAM" id="SSF81296">
    <property type="entry name" value="E set domains"/>
    <property type="match status" value="1"/>
</dbReference>
<gene>
    <name evidence="4" type="ORF">FDP22_18135</name>
</gene>
<dbReference type="Gene3D" id="2.60.40.10">
    <property type="entry name" value="Immunoglobulins"/>
    <property type="match status" value="1"/>
</dbReference>
<dbReference type="InterPro" id="IPR014756">
    <property type="entry name" value="Ig_E-set"/>
</dbReference>